<dbReference type="Proteomes" id="UP000019116">
    <property type="component" value="Chromosome 5B"/>
</dbReference>
<dbReference type="PANTHER" id="PTHR35167:SF6">
    <property type="match status" value="1"/>
</dbReference>
<dbReference type="Gramene" id="TraesPARA_EIv1.0_1710250.1">
    <property type="protein sequence ID" value="TraesPARA_EIv1.0_1710250.1.CDS1"/>
    <property type="gene ID" value="TraesPARA_EIv1.0_1710250"/>
</dbReference>
<reference evidence="2" key="1">
    <citation type="submission" date="2018-08" db="EMBL/GenBank/DDBJ databases">
        <authorList>
            <person name="Rossello M."/>
        </authorList>
    </citation>
    <scope>NUCLEOTIDE SEQUENCE [LARGE SCALE GENOMIC DNA]</scope>
    <source>
        <strain evidence="2">cv. Chinese Spring</strain>
    </source>
</reference>
<accession>A0A3B6LRC8</accession>
<dbReference type="AlphaFoldDB" id="A0A3B6LRC8"/>
<dbReference type="Gramene" id="TraesCAD_scaffold_000111_01G000700.1">
    <property type="protein sequence ID" value="TraesCAD_scaffold_000111_01G000700.1"/>
    <property type="gene ID" value="TraesCAD_scaffold_000111_01G000700"/>
</dbReference>
<dbReference type="Gramene" id="TraesCS5B02G333300.1">
    <property type="protein sequence ID" value="TraesCS5B02G333300.1.cds1"/>
    <property type="gene ID" value="TraesCS5B02G333300"/>
</dbReference>
<name>A0A3B6LRC8_WHEAT</name>
<keyword evidence="3" id="KW-1185">Reference proteome</keyword>
<dbReference type="Gramene" id="TraesCS5B03G0836500.1">
    <property type="protein sequence ID" value="TraesCS5B03G0836500.1.CDS1"/>
    <property type="gene ID" value="TraesCS5B03G0836500"/>
</dbReference>
<dbReference type="EnsemblPlants" id="TraesCS5B02G333300.1">
    <property type="protein sequence ID" value="TraesCS5B02G333300.1.cds1"/>
    <property type="gene ID" value="TraesCS5B02G333300"/>
</dbReference>
<sequence>MKNLQRKVQPVKGKMEPKPKRKKTRAAAPAEVEEFTALELEAAEQLIRLSESSVSLGTLRVLPVAPCVALSGQSSSPPRSTKAPPAPPASGAIILGGSEDWEEDEEHEVAGRQRRVKRYRLISEIYAATEPIGERTGSKQNKKRE</sequence>
<dbReference type="OMA" id="EPIGERT"/>
<protein>
    <submittedName>
        <fullName evidence="2">Uncharacterized protein</fullName>
    </submittedName>
</protein>
<proteinExistence type="predicted"/>
<feature type="compositionally biased region" description="Low complexity" evidence="1">
    <location>
        <begin position="74"/>
        <end position="83"/>
    </location>
</feature>
<dbReference type="Gramene" id="TraesWEE_scaffold_000148_01G000600.1">
    <property type="protein sequence ID" value="TraesWEE_scaffold_000148_01G000600.1"/>
    <property type="gene ID" value="TraesWEE_scaffold_000148_01G000600"/>
</dbReference>
<feature type="region of interest" description="Disordered" evidence="1">
    <location>
        <begin position="1"/>
        <end position="30"/>
    </location>
</feature>
<dbReference type="SMR" id="A0A3B6LRC8"/>
<dbReference type="OrthoDB" id="670874at2759"/>
<dbReference type="PANTHER" id="PTHR35167">
    <property type="entry name" value="OS05G0216466 PROTEIN"/>
    <property type="match status" value="1"/>
</dbReference>
<reference evidence="2" key="2">
    <citation type="submission" date="2018-10" db="UniProtKB">
        <authorList>
            <consortium name="EnsemblPlants"/>
        </authorList>
    </citation>
    <scope>IDENTIFICATION</scope>
</reference>
<feature type="region of interest" description="Disordered" evidence="1">
    <location>
        <begin position="69"/>
        <end position="93"/>
    </location>
</feature>
<evidence type="ECO:0000313" key="3">
    <source>
        <dbReference type="Proteomes" id="UP000019116"/>
    </source>
</evidence>
<evidence type="ECO:0000313" key="2">
    <source>
        <dbReference type="EnsemblPlants" id="TraesCS5B02G333300.1.cds1"/>
    </source>
</evidence>
<evidence type="ECO:0000256" key="1">
    <source>
        <dbReference type="SAM" id="MobiDB-lite"/>
    </source>
</evidence>
<organism evidence="2">
    <name type="scientific">Triticum aestivum</name>
    <name type="common">Wheat</name>
    <dbReference type="NCBI Taxonomy" id="4565"/>
    <lineage>
        <taxon>Eukaryota</taxon>
        <taxon>Viridiplantae</taxon>
        <taxon>Streptophyta</taxon>
        <taxon>Embryophyta</taxon>
        <taxon>Tracheophyta</taxon>
        <taxon>Spermatophyta</taxon>
        <taxon>Magnoliopsida</taxon>
        <taxon>Liliopsida</taxon>
        <taxon>Poales</taxon>
        <taxon>Poaceae</taxon>
        <taxon>BOP clade</taxon>
        <taxon>Pooideae</taxon>
        <taxon>Triticodae</taxon>
        <taxon>Triticeae</taxon>
        <taxon>Triticinae</taxon>
        <taxon>Triticum</taxon>
    </lineage>
</organism>